<dbReference type="Proteomes" id="UP000241462">
    <property type="component" value="Unassembled WGS sequence"/>
</dbReference>
<dbReference type="GO" id="GO:0016020">
    <property type="term" value="C:membrane"/>
    <property type="evidence" value="ECO:0007669"/>
    <property type="project" value="UniProtKB-SubCell"/>
</dbReference>
<dbReference type="AlphaFoldDB" id="A0A2T3A7W4"/>
<evidence type="ECO:0000313" key="9">
    <source>
        <dbReference type="Proteomes" id="UP000241462"/>
    </source>
</evidence>
<feature type="transmembrane region" description="Helical" evidence="6">
    <location>
        <begin position="430"/>
        <end position="451"/>
    </location>
</feature>
<dbReference type="Gene3D" id="1.20.1720.10">
    <property type="entry name" value="Multidrug resistance protein D"/>
    <property type="match status" value="1"/>
</dbReference>
<dbReference type="InterPro" id="IPR036259">
    <property type="entry name" value="MFS_trans_sf"/>
</dbReference>
<dbReference type="PANTHER" id="PTHR42718:SF27">
    <property type="entry name" value="TRANSPORTER, PUTATIVE-RELATED"/>
    <property type="match status" value="1"/>
</dbReference>
<keyword evidence="9" id="KW-1185">Reference proteome</keyword>
<dbReference type="Gene3D" id="1.20.1250.20">
    <property type="entry name" value="MFS general substrate transporter like domains"/>
    <property type="match status" value="1"/>
</dbReference>
<dbReference type="InParanoid" id="A0A2T3A7W4"/>
<name>A0A2T3A7W4_9PEZI</name>
<dbReference type="Pfam" id="PF07690">
    <property type="entry name" value="MFS_1"/>
    <property type="match status" value="1"/>
</dbReference>
<feature type="compositionally biased region" description="Polar residues" evidence="5">
    <location>
        <begin position="1"/>
        <end position="21"/>
    </location>
</feature>
<feature type="transmembrane region" description="Helical" evidence="6">
    <location>
        <begin position="292"/>
        <end position="312"/>
    </location>
</feature>
<dbReference type="OrthoDB" id="2130629at2759"/>
<keyword evidence="4 6" id="KW-0472">Membrane</keyword>
<dbReference type="PANTHER" id="PTHR42718">
    <property type="entry name" value="MAJOR FACILITATOR SUPERFAMILY MULTIDRUG TRANSPORTER MFSC"/>
    <property type="match status" value="1"/>
</dbReference>
<dbReference type="InterPro" id="IPR020846">
    <property type="entry name" value="MFS_dom"/>
</dbReference>
<evidence type="ECO:0000256" key="6">
    <source>
        <dbReference type="SAM" id="Phobius"/>
    </source>
</evidence>
<feature type="transmembrane region" description="Helical" evidence="6">
    <location>
        <begin position="399"/>
        <end position="418"/>
    </location>
</feature>
<feature type="transmembrane region" description="Helical" evidence="6">
    <location>
        <begin position="133"/>
        <end position="150"/>
    </location>
</feature>
<feature type="transmembrane region" description="Helical" evidence="6">
    <location>
        <begin position="189"/>
        <end position="209"/>
    </location>
</feature>
<feature type="compositionally biased region" description="Polar residues" evidence="5">
    <location>
        <begin position="35"/>
        <end position="53"/>
    </location>
</feature>
<gene>
    <name evidence="8" type="ORF">BD289DRAFT_434185</name>
</gene>
<dbReference type="EMBL" id="KZ678443">
    <property type="protein sequence ID" value="PSR84450.1"/>
    <property type="molecule type" value="Genomic_DNA"/>
</dbReference>
<dbReference type="InterPro" id="IPR011701">
    <property type="entry name" value="MFS"/>
</dbReference>
<accession>A0A2T3A7W4</accession>
<feature type="region of interest" description="Disordered" evidence="5">
    <location>
        <begin position="1"/>
        <end position="53"/>
    </location>
</feature>
<feature type="transmembrane region" description="Helical" evidence="6">
    <location>
        <begin position="156"/>
        <end position="177"/>
    </location>
</feature>
<feature type="transmembrane region" description="Helical" evidence="6">
    <location>
        <begin position="107"/>
        <end position="126"/>
    </location>
</feature>
<proteinExistence type="predicted"/>
<organism evidence="8 9">
    <name type="scientific">Coniella lustricola</name>
    <dbReference type="NCBI Taxonomy" id="2025994"/>
    <lineage>
        <taxon>Eukaryota</taxon>
        <taxon>Fungi</taxon>
        <taxon>Dikarya</taxon>
        <taxon>Ascomycota</taxon>
        <taxon>Pezizomycotina</taxon>
        <taxon>Sordariomycetes</taxon>
        <taxon>Sordariomycetidae</taxon>
        <taxon>Diaporthales</taxon>
        <taxon>Schizoparmaceae</taxon>
        <taxon>Coniella</taxon>
    </lineage>
</organism>
<feature type="domain" description="Major facilitator superfamily (MFS) profile" evidence="7">
    <location>
        <begin position="65"/>
        <end position="533"/>
    </location>
</feature>
<keyword evidence="3 6" id="KW-1133">Transmembrane helix</keyword>
<evidence type="ECO:0000259" key="7">
    <source>
        <dbReference type="PROSITE" id="PS50850"/>
    </source>
</evidence>
<dbReference type="PROSITE" id="PS50850">
    <property type="entry name" value="MFS"/>
    <property type="match status" value="1"/>
</dbReference>
<comment type="subcellular location">
    <subcellularLocation>
        <location evidence="1">Membrane</location>
        <topology evidence="1">Multi-pass membrane protein</topology>
    </subcellularLocation>
</comment>
<protein>
    <submittedName>
        <fullName evidence="8">Major facilitator superfamily domain-containing protein</fullName>
    </submittedName>
</protein>
<feature type="transmembrane region" description="Helical" evidence="6">
    <location>
        <begin position="333"/>
        <end position="354"/>
    </location>
</feature>
<evidence type="ECO:0000256" key="4">
    <source>
        <dbReference type="ARBA" id="ARBA00023136"/>
    </source>
</evidence>
<feature type="transmembrane region" description="Helical" evidence="6">
    <location>
        <begin position="260"/>
        <end position="280"/>
    </location>
</feature>
<feature type="transmembrane region" description="Helical" evidence="6">
    <location>
        <begin position="463"/>
        <end position="485"/>
    </location>
</feature>
<evidence type="ECO:0000256" key="1">
    <source>
        <dbReference type="ARBA" id="ARBA00004141"/>
    </source>
</evidence>
<sequence>MATQTATELQAFEPNSSLSKSPSRKERNQPPVDLETSSTQPSASDNANGSGNAQTVMSRARTTIVILQVCGLQLFSSFCNGVVVIALPSMQPTLGLKESLLVWPTSSYYLTAGCFLLLAGCVADVAGTKRVNLVGALLSAIFAMACGLAQTGGQLIAFRALQGVTNAITTPASVSIISNYIEEGRSRNMGFACLGVGQPLGFSLGLVLTGVITDTVGWRPAFYLPAACNFALFLVGLWALPKDTRPEVGHSVWTRLAKEIDWMGVFLASAGLAMLTYVLASLSANIHSIHEASSIALLTVSALCLAAFVGWMHIQVKSNRTALIPNSLWRSHIFTSCCIMVFLTNALCNCMELYSSLFFQQVQGSSALGASLQVLPSLVAGAITNISTGVFVNRMPVMWTVLVSSVLSAVAPLLMALIRIDQIYWENAFFGQILTPISCDILFTVGLLIVSDVFPKHMQALSGAVFNTCAQLGTAIGLSVTQVIASSVTADSSYTDKSSPGALMAGYRVAFWTMFGWMVAVCVVCVVGLRKVGGVGVKRD</sequence>
<dbReference type="GO" id="GO:0022857">
    <property type="term" value="F:transmembrane transporter activity"/>
    <property type="evidence" value="ECO:0007669"/>
    <property type="project" value="InterPro"/>
</dbReference>
<evidence type="ECO:0000256" key="5">
    <source>
        <dbReference type="SAM" id="MobiDB-lite"/>
    </source>
</evidence>
<feature type="transmembrane region" description="Helical" evidence="6">
    <location>
        <begin position="221"/>
        <end position="240"/>
    </location>
</feature>
<feature type="transmembrane region" description="Helical" evidence="6">
    <location>
        <begin position="64"/>
        <end position="87"/>
    </location>
</feature>
<evidence type="ECO:0000256" key="3">
    <source>
        <dbReference type="ARBA" id="ARBA00022989"/>
    </source>
</evidence>
<reference evidence="8 9" key="1">
    <citation type="journal article" date="2018" name="Mycol. Prog.">
        <title>Coniella lustricola, a new species from submerged detritus.</title>
        <authorList>
            <person name="Raudabaugh D.B."/>
            <person name="Iturriaga T."/>
            <person name="Carver A."/>
            <person name="Mondo S."/>
            <person name="Pangilinan J."/>
            <person name="Lipzen A."/>
            <person name="He G."/>
            <person name="Amirebrahimi M."/>
            <person name="Grigoriev I.V."/>
            <person name="Miller A.N."/>
        </authorList>
    </citation>
    <scope>NUCLEOTIDE SEQUENCE [LARGE SCALE GENOMIC DNA]</scope>
    <source>
        <strain evidence="8 9">B22-T-1</strain>
    </source>
</reference>
<feature type="transmembrane region" description="Helical" evidence="6">
    <location>
        <begin position="374"/>
        <end position="392"/>
    </location>
</feature>
<keyword evidence="2 6" id="KW-0812">Transmembrane</keyword>
<dbReference type="SUPFAM" id="SSF103473">
    <property type="entry name" value="MFS general substrate transporter"/>
    <property type="match status" value="1"/>
</dbReference>
<evidence type="ECO:0000256" key="2">
    <source>
        <dbReference type="ARBA" id="ARBA00022692"/>
    </source>
</evidence>
<evidence type="ECO:0000313" key="8">
    <source>
        <dbReference type="EMBL" id="PSR84450.1"/>
    </source>
</evidence>
<feature type="transmembrane region" description="Helical" evidence="6">
    <location>
        <begin position="505"/>
        <end position="529"/>
    </location>
</feature>